<protein>
    <submittedName>
        <fullName evidence="1">Uncharacterized protein</fullName>
    </submittedName>
</protein>
<reference evidence="1" key="1">
    <citation type="journal article" date="2015" name="Nature">
        <title>Complex archaea that bridge the gap between prokaryotes and eukaryotes.</title>
        <authorList>
            <person name="Spang A."/>
            <person name="Saw J.H."/>
            <person name="Jorgensen S.L."/>
            <person name="Zaremba-Niedzwiedzka K."/>
            <person name="Martijn J."/>
            <person name="Lind A.E."/>
            <person name="van Eijk R."/>
            <person name="Schleper C."/>
            <person name="Guy L."/>
            <person name="Ettema T.J."/>
        </authorList>
    </citation>
    <scope>NUCLEOTIDE SEQUENCE</scope>
</reference>
<comment type="caution">
    <text evidence="1">The sequence shown here is derived from an EMBL/GenBank/DDBJ whole genome shotgun (WGS) entry which is preliminary data.</text>
</comment>
<name>A0A0F9CV16_9ZZZZ</name>
<sequence length="72" mass="8279">MTDIEKKREKIQNGMTDYIRLVGNKPKVYTPEMCSEDLMEFLDSEDVAIRVKLEGNIDDLDFSAVKPLIKEA</sequence>
<gene>
    <name evidence="1" type="ORF">LCGC14_2356960</name>
</gene>
<evidence type="ECO:0000313" key="1">
    <source>
        <dbReference type="EMBL" id="KKL45311.1"/>
    </source>
</evidence>
<accession>A0A0F9CV16</accession>
<dbReference type="AlphaFoldDB" id="A0A0F9CV16"/>
<organism evidence="1">
    <name type="scientific">marine sediment metagenome</name>
    <dbReference type="NCBI Taxonomy" id="412755"/>
    <lineage>
        <taxon>unclassified sequences</taxon>
        <taxon>metagenomes</taxon>
        <taxon>ecological metagenomes</taxon>
    </lineage>
</organism>
<dbReference type="EMBL" id="LAZR01034435">
    <property type="protein sequence ID" value="KKL45311.1"/>
    <property type="molecule type" value="Genomic_DNA"/>
</dbReference>
<proteinExistence type="predicted"/>